<dbReference type="Proteomes" id="UP000274131">
    <property type="component" value="Unassembled WGS sequence"/>
</dbReference>
<dbReference type="EMBL" id="UXUI01007609">
    <property type="protein sequence ID" value="VDD88356.1"/>
    <property type="molecule type" value="Genomic_DNA"/>
</dbReference>
<dbReference type="PANTHER" id="PTHR11461">
    <property type="entry name" value="SERINE PROTEASE INHIBITOR, SERPIN"/>
    <property type="match status" value="1"/>
</dbReference>
<comment type="similarity">
    <text evidence="1 2">Belongs to the serpin family.</text>
</comment>
<dbReference type="InterPro" id="IPR000215">
    <property type="entry name" value="Serpin_fam"/>
</dbReference>
<reference evidence="6" key="1">
    <citation type="submission" date="2017-02" db="UniProtKB">
        <authorList>
            <consortium name="WormBaseParasite"/>
        </authorList>
    </citation>
    <scope>IDENTIFICATION</scope>
</reference>
<dbReference type="InterPro" id="IPR023796">
    <property type="entry name" value="Serpin_dom"/>
</dbReference>
<accession>A0A0N4V1G4</accession>
<protein>
    <submittedName>
        <fullName evidence="6">SERPIN domain-containing protein</fullName>
    </submittedName>
</protein>
<gene>
    <name evidence="4" type="ORF">EVEC_LOCUS3499</name>
</gene>
<dbReference type="STRING" id="51028.A0A0N4V1G4"/>
<dbReference type="WBParaSite" id="EVEC_0000379101-mRNA-1">
    <property type="protein sequence ID" value="EVEC_0000379101-mRNA-1"/>
    <property type="gene ID" value="EVEC_0000379101"/>
</dbReference>
<dbReference type="PROSITE" id="PS00284">
    <property type="entry name" value="SERPIN"/>
    <property type="match status" value="1"/>
</dbReference>
<sequence>MEGDMSAAQANYALKLLLEASAPHATVILSPFSIASALAIAYLGADGNTKNELQNLLAKGCSDDQFHHYISQNLEDIAKGGDKYTLTVANHLFYNKDFEMKESYVNAVKAKYSGQLESIDFSQANAAASKINNWVAEQTNSKITNLVNPAIIKPLMRLIILNAVYFKGEWASRFQKELTAKKPFYSAEGQEREVDTMQKVDNFDYYEDSDVQLLGIPYKGNEVIMYILLPVEKFGLAKLLANTDGKKLLDYMTQTVKTKVQVKIPKFRLEKGFELSEVLAKMGIGEAFSSNANFTKMSDESLYISNVIHKAFVEVNEEGTEAAAAAAIGVMMRAAPMPMRNPPKFIADHPFMFAIAKGDNLLFVGKFY</sequence>
<keyword evidence="5" id="KW-1185">Reference proteome</keyword>
<dbReference type="InterPro" id="IPR042178">
    <property type="entry name" value="Serpin_sf_1"/>
</dbReference>
<evidence type="ECO:0000256" key="1">
    <source>
        <dbReference type="ARBA" id="ARBA00009500"/>
    </source>
</evidence>
<dbReference type="GO" id="GO:0005615">
    <property type="term" value="C:extracellular space"/>
    <property type="evidence" value="ECO:0007669"/>
    <property type="project" value="InterPro"/>
</dbReference>
<proteinExistence type="inferred from homology"/>
<evidence type="ECO:0000259" key="3">
    <source>
        <dbReference type="SMART" id="SM00093"/>
    </source>
</evidence>
<evidence type="ECO:0000256" key="2">
    <source>
        <dbReference type="RuleBase" id="RU000411"/>
    </source>
</evidence>
<dbReference type="SMART" id="SM00093">
    <property type="entry name" value="SERPIN"/>
    <property type="match status" value="1"/>
</dbReference>
<dbReference type="InterPro" id="IPR023795">
    <property type="entry name" value="Serpin_CS"/>
</dbReference>
<organism evidence="6">
    <name type="scientific">Enterobius vermicularis</name>
    <name type="common">Human pinworm</name>
    <dbReference type="NCBI Taxonomy" id="51028"/>
    <lineage>
        <taxon>Eukaryota</taxon>
        <taxon>Metazoa</taxon>
        <taxon>Ecdysozoa</taxon>
        <taxon>Nematoda</taxon>
        <taxon>Chromadorea</taxon>
        <taxon>Rhabditida</taxon>
        <taxon>Spirurina</taxon>
        <taxon>Oxyuridomorpha</taxon>
        <taxon>Oxyuroidea</taxon>
        <taxon>Oxyuridae</taxon>
        <taxon>Enterobius</taxon>
    </lineage>
</organism>
<dbReference type="Gene3D" id="3.30.497.10">
    <property type="entry name" value="Antithrombin, subunit I, domain 2"/>
    <property type="match status" value="1"/>
</dbReference>
<dbReference type="GO" id="GO:0004867">
    <property type="term" value="F:serine-type endopeptidase inhibitor activity"/>
    <property type="evidence" value="ECO:0007669"/>
    <property type="project" value="InterPro"/>
</dbReference>
<dbReference type="AlphaFoldDB" id="A0A0N4V1G4"/>
<dbReference type="Gene3D" id="2.30.39.10">
    <property type="entry name" value="Alpha-1-antitrypsin, domain 1"/>
    <property type="match status" value="1"/>
</dbReference>
<dbReference type="InterPro" id="IPR042185">
    <property type="entry name" value="Serpin_sf_2"/>
</dbReference>
<dbReference type="SUPFAM" id="SSF56574">
    <property type="entry name" value="Serpins"/>
    <property type="match status" value="1"/>
</dbReference>
<name>A0A0N4V1G4_ENTVE</name>
<evidence type="ECO:0000313" key="5">
    <source>
        <dbReference type="Proteomes" id="UP000274131"/>
    </source>
</evidence>
<dbReference type="PANTHER" id="PTHR11461:SF211">
    <property type="entry name" value="GH10112P-RELATED"/>
    <property type="match status" value="1"/>
</dbReference>
<dbReference type="OrthoDB" id="9518664at2759"/>
<feature type="domain" description="Serpin" evidence="3">
    <location>
        <begin position="14"/>
        <end position="368"/>
    </location>
</feature>
<dbReference type="InterPro" id="IPR036186">
    <property type="entry name" value="Serpin_sf"/>
</dbReference>
<reference evidence="4 5" key="2">
    <citation type="submission" date="2018-10" db="EMBL/GenBank/DDBJ databases">
        <authorList>
            <consortium name="Pathogen Informatics"/>
        </authorList>
    </citation>
    <scope>NUCLEOTIDE SEQUENCE [LARGE SCALE GENOMIC DNA]</scope>
</reference>
<dbReference type="Pfam" id="PF00079">
    <property type="entry name" value="Serpin"/>
    <property type="match status" value="1"/>
</dbReference>
<evidence type="ECO:0000313" key="6">
    <source>
        <dbReference type="WBParaSite" id="EVEC_0000379101-mRNA-1"/>
    </source>
</evidence>
<evidence type="ECO:0000313" key="4">
    <source>
        <dbReference type="EMBL" id="VDD88356.1"/>
    </source>
</evidence>